<evidence type="ECO:0000313" key="2">
    <source>
        <dbReference type="Proteomes" id="UP000016843"/>
    </source>
</evidence>
<name>U5BWB3_9BACT</name>
<organism evidence="1 2">
    <name type="scientific">Rhodonellum psychrophilum GCM71 = DSM 17998</name>
    <dbReference type="NCBI Taxonomy" id="1123057"/>
    <lineage>
        <taxon>Bacteria</taxon>
        <taxon>Pseudomonadati</taxon>
        <taxon>Bacteroidota</taxon>
        <taxon>Cytophagia</taxon>
        <taxon>Cytophagales</taxon>
        <taxon>Cytophagaceae</taxon>
        <taxon>Rhodonellum</taxon>
    </lineage>
</organism>
<comment type="caution">
    <text evidence="1">The sequence shown here is derived from an EMBL/GenBank/DDBJ whole genome shotgun (WGS) entry which is preliminary data.</text>
</comment>
<evidence type="ECO:0000313" key="1">
    <source>
        <dbReference type="EMBL" id="ERM80232.1"/>
    </source>
</evidence>
<dbReference type="Pfam" id="PF13310">
    <property type="entry name" value="Virulence_RhuM"/>
    <property type="match status" value="1"/>
</dbReference>
<proteinExistence type="predicted"/>
<dbReference type="EMBL" id="AWXR01000129">
    <property type="protein sequence ID" value="ERM80232.1"/>
    <property type="molecule type" value="Genomic_DNA"/>
</dbReference>
<dbReference type="InterPro" id="IPR011204">
    <property type="entry name" value="Virulence_RhuM-like"/>
</dbReference>
<gene>
    <name evidence="1" type="ORF">P872_14075</name>
</gene>
<protein>
    <submittedName>
        <fullName evidence="1">Uncharacterized protein</fullName>
    </submittedName>
</protein>
<dbReference type="AlphaFoldDB" id="U5BWB3"/>
<keyword evidence="2" id="KW-1185">Reference proteome</keyword>
<accession>U5BWB3</accession>
<dbReference type="Proteomes" id="UP000016843">
    <property type="component" value="Unassembled WGS sequence"/>
</dbReference>
<sequence length="82" mass="9837">MRERIRGIRDCQPKFYQKITDLYAWSSDHVKESRQTKDFPASDQNKLQFHYKLTEIRVSSPNLPEAIFNIELNEVKYQVSFL</sequence>
<reference evidence="1 2" key="1">
    <citation type="journal article" date="2013" name="Genome Announc.">
        <title>Draft Genome Sequence of the Psychrophilic and Alkaliphilic Rhodonellum psychrophilum Strain GCM71T.</title>
        <authorList>
            <person name="Hauptmann A.L."/>
            <person name="Glaring M.A."/>
            <person name="Hallin P.F."/>
            <person name="Prieme A."/>
            <person name="Stougaard P."/>
        </authorList>
    </citation>
    <scope>NUCLEOTIDE SEQUENCE [LARGE SCALE GENOMIC DNA]</scope>
    <source>
        <strain evidence="1 2">GCM71</strain>
    </source>
</reference>